<dbReference type="FunFam" id="3.20.20.140:FF:000022">
    <property type="entry name" value="Guanine deaminase"/>
    <property type="match status" value="1"/>
</dbReference>
<dbReference type="NCBIfam" id="NF006679">
    <property type="entry name" value="PRK09228.1"/>
    <property type="match status" value="1"/>
</dbReference>
<comment type="catalytic activity">
    <reaction evidence="8">
        <text>guanine + H2O + H(+) = xanthine + NH4(+)</text>
        <dbReference type="Rhea" id="RHEA:14665"/>
        <dbReference type="ChEBI" id="CHEBI:15377"/>
        <dbReference type="ChEBI" id="CHEBI:15378"/>
        <dbReference type="ChEBI" id="CHEBI:16235"/>
        <dbReference type="ChEBI" id="CHEBI:17712"/>
        <dbReference type="ChEBI" id="CHEBI:28938"/>
        <dbReference type="EC" id="3.5.4.3"/>
    </reaction>
</comment>
<comment type="pathway">
    <text evidence="1 8">Purine metabolism; guanine degradation; xanthine from guanine: step 1/1.</text>
</comment>
<dbReference type="PANTHER" id="PTHR11271:SF6">
    <property type="entry name" value="GUANINE DEAMINASE"/>
    <property type="match status" value="1"/>
</dbReference>
<keyword evidence="6 8" id="KW-0862">Zinc</keyword>
<evidence type="ECO:0000256" key="3">
    <source>
        <dbReference type="ARBA" id="ARBA00012781"/>
    </source>
</evidence>
<dbReference type="GO" id="GO:0008892">
    <property type="term" value="F:guanine deaminase activity"/>
    <property type="evidence" value="ECO:0007669"/>
    <property type="project" value="UniProtKB-UniRule"/>
</dbReference>
<feature type="domain" description="Amidohydrolase-related" evidence="9">
    <location>
        <begin position="67"/>
        <end position="428"/>
    </location>
</feature>
<proteinExistence type="inferred from homology"/>
<dbReference type="NCBIfam" id="TIGR02967">
    <property type="entry name" value="guan_deamin"/>
    <property type="match status" value="1"/>
</dbReference>
<evidence type="ECO:0000256" key="2">
    <source>
        <dbReference type="ARBA" id="ARBA00006745"/>
    </source>
</evidence>
<dbReference type="SUPFAM" id="SSF51338">
    <property type="entry name" value="Composite domain of metallo-dependent hydrolases"/>
    <property type="match status" value="1"/>
</dbReference>
<reference evidence="10 11" key="1">
    <citation type="submission" date="2018-11" db="EMBL/GenBank/DDBJ databases">
        <title>Vibrio LJC006 sp. nov., isolated from seawater during the bloom of the enteromorpha.</title>
        <authorList>
            <person name="Liang J."/>
        </authorList>
    </citation>
    <scope>NUCLEOTIDE SEQUENCE [LARGE SCALE GENOMIC DNA]</scope>
    <source>
        <strain evidence="10 11">LJC006</strain>
    </source>
</reference>
<dbReference type="SUPFAM" id="SSF51556">
    <property type="entry name" value="Metallo-dependent hydrolases"/>
    <property type="match status" value="1"/>
</dbReference>
<evidence type="ECO:0000256" key="4">
    <source>
        <dbReference type="ARBA" id="ARBA00022723"/>
    </source>
</evidence>
<dbReference type="RefSeq" id="WP_124937564.1">
    <property type="nucleotide sequence ID" value="NZ_RJVQ01000005.1"/>
</dbReference>
<dbReference type="Gene3D" id="2.30.40.10">
    <property type="entry name" value="Urease, subunit C, domain 1"/>
    <property type="match status" value="1"/>
</dbReference>
<evidence type="ECO:0000313" key="10">
    <source>
        <dbReference type="EMBL" id="RQW62570.1"/>
    </source>
</evidence>
<organism evidence="10 11">
    <name type="scientific">Vibrio viridaestus</name>
    <dbReference type="NCBI Taxonomy" id="2487322"/>
    <lineage>
        <taxon>Bacteria</taxon>
        <taxon>Pseudomonadati</taxon>
        <taxon>Pseudomonadota</taxon>
        <taxon>Gammaproteobacteria</taxon>
        <taxon>Vibrionales</taxon>
        <taxon>Vibrionaceae</taxon>
        <taxon>Vibrio</taxon>
    </lineage>
</organism>
<keyword evidence="5 8" id="KW-0378">Hydrolase</keyword>
<dbReference type="GO" id="GO:0005829">
    <property type="term" value="C:cytosol"/>
    <property type="evidence" value="ECO:0007669"/>
    <property type="project" value="TreeGrafter"/>
</dbReference>
<dbReference type="InterPro" id="IPR006680">
    <property type="entry name" value="Amidohydro-rel"/>
</dbReference>
<evidence type="ECO:0000256" key="6">
    <source>
        <dbReference type="ARBA" id="ARBA00022833"/>
    </source>
</evidence>
<keyword evidence="11" id="KW-1185">Reference proteome</keyword>
<dbReference type="GO" id="GO:0008270">
    <property type="term" value="F:zinc ion binding"/>
    <property type="evidence" value="ECO:0007669"/>
    <property type="project" value="UniProtKB-UniRule"/>
</dbReference>
<accession>A0A3N9TEW1</accession>
<dbReference type="InterPro" id="IPR051607">
    <property type="entry name" value="Metallo-dep_hydrolases"/>
</dbReference>
<dbReference type="OrthoDB" id="9787621at2"/>
<dbReference type="PANTHER" id="PTHR11271">
    <property type="entry name" value="GUANINE DEAMINASE"/>
    <property type="match status" value="1"/>
</dbReference>
<gene>
    <name evidence="10" type="primary">guaD</name>
    <name evidence="10" type="ORF">EES38_12650</name>
</gene>
<dbReference type="UniPathway" id="UPA00603">
    <property type="reaction ID" value="UER00660"/>
</dbReference>
<evidence type="ECO:0000256" key="1">
    <source>
        <dbReference type="ARBA" id="ARBA00004984"/>
    </source>
</evidence>
<dbReference type="EC" id="3.5.4.3" evidence="3 7"/>
<dbReference type="EMBL" id="RJVQ01000005">
    <property type="protein sequence ID" value="RQW62570.1"/>
    <property type="molecule type" value="Genomic_DNA"/>
</dbReference>
<dbReference type="Proteomes" id="UP000281112">
    <property type="component" value="Unassembled WGS sequence"/>
</dbReference>
<dbReference type="InterPro" id="IPR014311">
    <property type="entry name" value="Guanine_deaminase"/>
</dbReference>
<dbReference type="Pfam" id="PF01979">
    <property type="entry name" value="Amidohydro_1"/>
    <property type="match status" value="1"/>
</dbReference>
<dbReference type="GO" id="GO:0006147">
    <property type="term" value="P:guanine catabolic process"/>
    <property type="evidence" value="ECO:0007669"/>
    <property type="project" value="UniProtKB-UniRule"/>
</dbReference>
<dbReference type="AlphaFoldDB" id="A0A3N9TEW1"/>
<protein>
    <recommendedName>
        <fullName evidence="3 7">Guanine deaminase</fullName>
        <shortName evidence="8">Guanase</shortName>
        <ecNumber evidence="3 7">3.5.4.3</ecNumber>
    </recommendedName>
    <alternativeName>
        <fullName evidence="8">Guanine aminohydrolase</fullName>
    </alternativeName>
</protein>
<dbReference type="Gene3D" id="3.20.20.140">
    <property type="entry name" value="Metal-dependent hydrolases"/>
    <property type="match status" value="1"/>
</dbReference>
<dbReference type="InterPro" id="IPR011059">
    <property type="entry name" value="Metal-dep_hydrolase_composite"/>
</dbReference>
<sequence>MAKQYHQGQFLHFPTQTRSPEADFEYLENGILIIEDGIILGLHSADSVIPTLSDTQKESIITHQGLMLPGMIDTHVHYPQMEVIASYGRQLLDWLNDYTFPAEAQFHEYDYGLQQSHLFLQQIFANGTTTAAVYATVHPESVEAFFTASQNYNARMICGKVLMDRNCPDNLKDNPQSAYTESKSLIEKWHGRGRQLYAITPRFAPTSTEEQLTNAGKLAAEYPDVFIQTHLSENVDEIAWVKELFPDCPDYFSVYEKFGLARERALFGHGIHLTDREIQAIQTSGSSIISCPTSNLFIGSGLFPYFKLKEKNIPIAVASDVGGGTSLNLFKNMAELYKVMQLQNENLNVFECLYLCTQGAACALRLEDKIGNLNTGTEADFIELDLQSIPILAQRLSHSKTLAETLFATITLADERAIKRTYISGELVYEQGA</sequence>
<evidence type="ECO:0000256" key="8">
    <source>
        <dbReference type="RuleBase" id="RU366009"/>
    </source>
</evidence>
<comment type="caution">
    <text evidence="10">The sequence shown here is derived from an EMBL/GenBank/DDBJ whole genome shotgun (WGS) entry which is preliminary data.</text>
</comment>
<evidence type="ECO:0000256" key="7">
    <source>
        <dbReference type="NCBIfam" id="TIGR02967"/>
    </source>
</evidence>
<comment type="cofactor">
    <cofactor evidence="8">
        <name>Zn(2+)</name>
        <dbReference type="ChEBI" id="CHEBI:29105"/>
    </cofactor>
    <text evidence="8">Binds 1 zinc ion per subunit.</text>
</comment>
<keyword evidence="4 8" id="KW-0479">Metal-binding</keyword>
<evidence type="ECO:0000313" key="11">
    <source>
        <dbReference type="Proteomes" id="UP000281112"/>
    </source>
</evidence>
<evidence type="ECO:0000259" key="9">
    <source>
        <dbReference type="Pfam" id="PF01979"/>
    </source>
</evidence>
<name>A0A3N9TEW1_9VIBR</name>
<dbReference type="InterPro" id="IPR032466">
    <property type="entry name" value="Metal_Hydrolase"/>
</dbReference>
<comment type="function">
    <text evidence="8">Catalyzes the hydrolytic deamination of guanine, producing xanthine and ammonia.</text>
</comment>
<comment type="similarity">
    <text evidence="2 8">Belongs to the metallo-dependent hydrolases superfamily. ATZ/TRZ family.</text>
</comment>
<evidence type="ECO:0000256" key="5">
    <source>
        <dbReference type="ARBA" id="ARBA00022801"/>
    </source>
</evidence>